<feature type="transmembrane region" description="Helical" evidence="1">
    <location>
        <begin position="446"/>
        <end position="470"/>
    </location>
</feature>
<protein>
    <submittedName>
        <fullName evidence="2">Uncharacterized protein</fullName>
    </submittedName>
</protein>
<name>A0AA88ALN7_FICCA</name>
<dbReference type="AlphaFoldDB" id="A0AA88ALN7"/>
<dbReference type="PANTHER" id="PTHR31170:SF25">
    <property type="entry name" value="BNAA09G04570D PROTEIN"/>
    <property type="match status" value="1"/>
</dbReference>
<evidence type="ECO:0000313" key="3">
    <source>
        <dbReference type="Proteomes" id="UP001187192"/>
    </source>
</evidence>
<evidence type="ECO:0000256" key="1">
    <source>
        <dbReference type="SAM" id="Phobius"/>
    </source>
</evidence>
<accession>A0AA88ALN7</accession>
<comment type="caution">
    <text evidence="2">The sequence shown here is derived from an EMBL/GenBank/DDBJ whole genome shotgun (WGS) entry which is preliminary data.</text>
</comment>
<keyword evidence="1" id="KW-0812">Transmembrane</keyword>
<dbReference type="Proteomes" id="UP001187192">
    <property type="component" value="Unassembled WGS sequence"/>
</dbReference>
<dbReference type="PANTHER" id="PTHR31170">
    <property type="entry name" value="BNAC04G53230D PROTEIN"/>
    <property type="match status" value="1"/>
</dbReference>
<organism evidence="2 3">
    <name type="scientific">Ficus carica</name>
    <name type="common">Common fig</name>
    <dbReference type="NCBI Taxonomy" id="3494"/>
    <lineage>
        <taxon>Eukaryota</taxon>
        <taxon>Viridiplantae</taxon>
        <taxon>Streptophyta</taxon>
        <taxon>Embryophyta</taxon>
        <taxon>Tracheophyta</taxon>
        <taxon>Spermatophyta</taxon>
        <taxon>Magnoliopsida</taxon>
        <taxon>eudicotyledons</taxon>
        <taxon>Gunneridae</taxon>
        <taxon>Pentapetalae</taxon>
        <taxon>rosids</taxon>
        <taxon>fabids</taxon>
        <taxon>Rosales</taxon>
        <taxon>Moraceae</taxon>
        <taxon>Ficeae</taxon>
        <taxon>Ficus</taxon>
    </lineage>
</organism>
<gene>
    <name evidence="2" type="ORF">TIFTF001_024618</name>
</gene>
<keyword evidence="1" id="KW-1133">Transmembrane helix</keyword>
<sequence>MSDNKECVLSVEELSTMKNASIVGSTSNDNQSTEIGAISHDEAKVDERIRKLKILVEGAPIQSGERPPPKIQKVPFVLRGRKKFDKYYEPRVVSVGPIHHGKRNLRLSEQYKPKLAARFIRESGQETRALYRIIDDKIDQLKDYYHEDVQKAYDDKTLSWILFFDGCSVLQFIYDFVQDQLKDIMIKIDHIAFTLQDLFLLENQIPYEVLKLLIDSSRLSADLKKSMESFIRINIMAPPDYSEKLSIDMDNLDFIPIHLLDLLQHVLVLDNNKEKEKKDIGRRENQSPQTFRSVQELKKAGIDFKPSGSCSLTDITFNSSFFTGLLHLPPLVVDKSTATTFVNLIAYENCLDNFRTRYEVTSYISFLDSLIDHANDVKELRSTQILHNRLGSDEEVTSLFNEIGTDLVPNIKIYKDVRSDVMKYYKSKWMIKLAETYHDHFSSPSWTVLAFFGALLGLALSAIQTWFVVFQPSDPNHSCQH</sequence>
<proteinExistence type="predicted"/>
<reference evidence="2" key="1">
    <citation type="submission" date="2023-07" db="EMBL/GenBank/DDBJ databases">
        <title>draft genome sequence of fig (Ficus carica).</title>
        <authorList>
            <person name="Takahashi T."/>
            <person name="Nishimura K."/>
        </authorList>
    </citation>
    <scope>NUCLEOTIDE SEQUENCE</scope>
</reference>
<keyword evidence="3" id="KW-1185">Reference proteome</keyword>
<dbReference type="EMBL" id="BTGU01000057">
    <property type="protein sequence ID" value="GMN55502.1"/>
    <property type="molecule type" value="Genomic_DNA"/>
</dbReference>
<dbReference type="InterPro" id="IPR004158">
    <property type="entry name" value="DUF247_pln"/>
</dbReference>
<keyword evidence="1" id="KW-0472">Membrane</keyword>
<dbReference type="Pfam" id="PF03140">
    <property type="entry name" value="DUF247"/>
    <property type="match status" value="1"/>
</dbReference>
<evidence type="ECO:0000313" key="2">
    <source>
        <dbReference type="EMBL" id="GMN55502.1"/>
    </source>
</evidence>